<sequence>MERWSASHFQNALSATGRSERTESGYFPAQVTTQTSPKEPADLDQDPWSSSHKTVGDKPGGQGPQE</sequence>
<accession>A0A919DJ28</accession>
<reference evidence="2" key="1">
    <citation type="journal article" date="2014" name="Int. J. Syst. Evol. Microbiol.">
        <title>Complete genome sequence of Corynebacterium casei LMG S-19264T (=DSM 44701T), isolated from a smear-ripened cheese.</title>
        <authorList>
            <consortium name="US DOE Joint Genome Institute (JGI-PGF)"/>
            <person name="Walter F."/>
            <person name="Albersmeier A."/>
            <person name="Kalinowski J."/>
            <person name="Ruckert C."/>
        </authorList>
    </citation>
    <scope>NUCLEOTIDE SEQUENCE</scope>
    <source>
        <strain evidence="2">CGMCC 4.7403</strain>
    </source>
</reference>
<proteinExistence type="predicted"/>
<name>A0A919DJ28_9ACTN</name>
<evidence type="ECO:0000256" key="1">
    <source>
        <dbReference type="SAM" id="MobiDB-lite"/>
    </source>
</evidence>
<protein>
    <submittedName>
        <fullName evidence="2">Uncharacterized protein</fullName>
    </submittedName>
</protein>
<comment type="caution">
    <text evidence="2">The sequence shown here is derived from an EMBL/GenBank/DDBJ whole genome shotgun (WGS) entry which is preliminary data.</text>
</comment>
<evidence type="ECO:0000313" key="2">
    <source>
        <dbReference type="EMBL" id="GHE49420.1"/>
    </source>
</evidence>
<keyword evidence="3" id="KW-1185">Reference proteome</keyword>
<organism evidence="2 3">
    <name type="scientific">Streptomyces capitiformicae</name>
    <dbReference type="NCBI Taxonomy" id="2014920"/>
    <lineage>
        <taxon>Bacteria</taxon>
        <taxon>Bacillati</taxon>
        <taxon>Actinomycetota</taxon>
        <taxon>Actinomycetes</taxon>
        <taxon>Kitasatosporales</taxon>
        <taxon>Streptomycetaceae</taxon>
        <taxon>Streptomyces</taxon>
    </lineage>
</organism>
<feature type="region of interest" description="Disordered" evidence="1">
    <location>
        <begin position="1"/>
        <end position="66"/>
    </location>
</feature>
<dbReference type="Proteomes" id="UP000603227">
    <property type="component" value="Unassembled WGS sequence"/>
</dbReference>
<feature type="compositionally biased region" description="Polar residues" evidence="1">
    <location>
        <begin position="7"/>
        <end position="17"/>
    </location>
</feature>
<dbReference type="AlphaFoldDB" id="A0A919DJ28"/>
<gene>
    <name evidence="2" type="ORF">GCM10017771_70860</name>
</gene>
<reference evidence="2" key="2">
    <citation type="submission" date="2020-09" db="EMBL/GenBank/DDBJ databases">
        <authorList>
            <person name="Sun Q."/>
            <person name="Zhou Y."/>
        </authorList>
    </citation>
    <scope>NUCLEOTIDE SEQUENCE</scope>
    <source>
        <strain evidence="2">CGMCC 4.7403</strain>
    </source>
</reference>
<dbReference type="EMBL" id="BNAT01000033">
    <property type="protein sequence ID" value="GHE49420.1"/>
    <property type="molecule type" value="Genomic_DNA"/>
</dbReference>
<evidence type="ECO:0000313" key="3">
    <source>
        <dbReference type="Proteomes" id="UP000603227"/>
    </source>
</evidence>